<proteinExistence type="predicted"/>
<gene>
    <name evidence="1" type="ORF">NAES01612_LOCUS10973</name>
</gene>
<reference evidence="1" key="1">
    <citation type="submission" date="2021-01" db="EMBL/GenBank/DDBJ databases">
        <authorList>
            <person name="Corre E."/>
            <person name="Pelletier E."/>
            <person name="Niang G."/>
            <person name="Scheremetjew M."/>
            <person name="Finn R."/>
            <person name="Kale V."/>
            <person name="Holt S."/>
            <person name="Cochrane G."/>
            <person name="Meng A."/>
            <person name="Brown T."/>
            <person name="Cohen L."/>
        </authorList>
    </citation>
    <scope>NUCLEOTIDE SEQUENCE</scope>
    <source>
        <strain evidence="1">SoJaBio B1-5/56/2</strain>
    </source>
</reference>
<name>A0A7S4KT47_9EUKA</name>
<sequence length="245" mass="28178">MGILFSPRVWHMLLHTVKLLTEDEPEIFGEEAIVTEIIEISDPDALIEEDTVVIEDAKPIKPLRTTTDTPHKVTEQYSEEIMKHVEKIVNTDINEKTHPLIEIQHAIRMTGMWSSYHLELPKQSAMVELLKILFGKNQTRTRHLLEKIQEQKNDLMVHQNANKDGKSSGLPGDGGLQLIFPMADDSFLEQFHVEERDDMGVDISALDVIQKTFVKFPDFYFNPRIHCFSPFRNETILCSLRPAAF</sequence>
<organism evidence="1">
    <name type="scientific">Paramoeba aestuarina</name>
    <dbReference type="NCBI Taxonomy" id="180227"/>
    <lineage>
        <taxon>Eukaryota</taxon>
        <taxon>Amoebozoa</taxon>
        <taxon>Discosea</taxon>
        <taxon>Flabellinia</taxon>
        <taxon>Dactylopodida</taxon>
        <taxon>Paramoebidae</taxon>
        <taxon>Paramoeba</taxon>
    </lineage>
</organism>
<protein>
    <submittedName>
        <fullName evidence="1">Uncharacterized protein</fullName>
    </submittedName>
</protein>
<dbReference type="EMBL" id="HBKR01016592">
    <property type="protein sequence ID" value="CAE2304670.1"/>
    <property type="molecule type" value="Transcribed_RNA"/>
</dbReference>
<evidence type="ECO:0000313" key="1">
    <source>
        <dbReference type="EMBL" id="CAE2304670.1"/>
    </source>
</evidence>
<dbReference type="AlphaFoldDB" id="A0A7S4KT47"/>
<accession>A0A7S4KT47</accession>